<dbReference type="SUPFAM" id="SSF89360">
    <property type="entry name" value="HesB-like domain"/>
    <property type="match status" value="1"/>
</dbReference>
<dbReference type="EMBL" id="JAQZCI010000001">
    <property type="protein sequence ID" value="MDD7961941.1"/>
    <property type="molecule type" value="Genomic_DNA"/>
</dbReference>
<evidence type="ECO:0000313" key="1">
    <source>
        <dbReference type="EMBL" id="MDD7961941.1"/>
    </source>
</evidence>
<protein>
    <submittedName>
        <fullName evidence="1">Fe-S cluster assembly protein HesB</fullName>
    </submittedName>
</protein>
<proteinExistence type="predicted"/>
<reference evidence="1 2" key="1">
    <citation type="submission" date="2023-02" db="EMBL/GenBank/DDBJ databases">
        <title>Study of novel species of the Microbacterium genus.</title>
        <authorList>
            <person name="Arroyo-Herrera I."/>
            <person name="Roman-Ponce B."/>
            <person name="Vasquez-Murrieta M.S."/>
        </authorList>
    </citation>
    <scope>NUCLEOTIDE SEQUENCE [LARGE SCALE GENOMIC DNA]</scope>
    <source>
        <strain evidence="1 2">NE1TT3</strain>
    </source>
</reference>
<name>A0ABT5SGU0_9MICO</name>
<sequence>MLTLTENAATAVKNLTAQIPAEAGGVRIADTGSRETGFALSLAQAPQSEDAVVEADGARVFVDPAAALALDESVLDAQVDGEGAISFALGVRA</sequence>
<dbReference type="Gene3D" id="2.60.300.12">
    <property type="entry name" value="HesB-like domain"/>
    <property type="match status" value="1"/>
</dbReference>
<organism evidence="1 2">
    <name type="scientific">Microbacterium thalli</name>
    <dbReference type="NCBI Taxonomy" id="3027921"/>
    <lineage>
        <taxon>Bacteria</taxon>
        <taxon>Bacillati</taxon>
        <taxon>Actinomycetota</taxon>
        <taxon>Actinomycetes</taxon>
        <taxon>Micrococcales</taxon>
        <taxon>Microbacteriaceae</taxon>
        <taxon>Microbacterium</taxon>
    </lineage>
</organism>
<comment type="caution">
    <text evidence="1">The sequence shown here is derived from an EMBL/GenBank/DDBJ whole genome shotgun (WGS) entry which is preliminary data.</text>
</comment>
<dbReference type="InterPro" id="IPR035903">
    <property type="entry name" value="HesB-like_dom_sf"/>
</dbReference>
<evidence type="ECO:0000313" key="2">
    <source>
        <dbReference type="Proteomes" id="UP001218170"/>
    </source>
</evidence>
<dbReference type="RefSeq" id="WP_274264197.1">
    <property type="nucleotide sequence ID" value="NZ_JAQZCI010000001.1"/>
</dbReference>
<keyword evidence="2" id="KW-1185">Reference proteome</keyword>
<accession>A0ABT5SGU0</accession>
<dbReference type="Proteomes" id="UP001218170">
    <property type="component" value="Unassembled WGS sequence"/>
</dbReference>
<gene>
    <name evidence="1" type="ORF">PUW80_06220</name>
</gene>